<dbReference type="STRING" id="1524460.IX84_23460"/>
<evidence type="ECO:0000259" key="5">
    <source>
        <dbReference type="Pfam" id="PF07715"/>
    </source>
</evidence>
<dbReference type="InterPro" id="IPR013784">
    <property type="entry name" value="Carb-bd-like_fold"/>
</dbReference>
<feature type="domain" description="TonB-dependent receptor plug" evidence="5">
    <location>
        <begin position="124"/>
        <end position="193"/>
    </location>
</feature>
<evidence type="ECO:0000313" key="7">
    <source>
        <dbReference type="Proteomes" id="UP000029736"/>
    </source>
</evidence>
<dbReference type="OrthoDB" id="1453181at2"/>
<dbReference type="Gene3D" id="2.40.170.20">
    <property type="entry name" value="TonB-dependent receptor, beta-barrel domain"/>
    <property type="match status" value="1"/>
</dbReference>
<comment type="caution">
    <text evidence="6">The sequence shown here is derived from an EMBL/GenBank/DDBJ whole genome shotgun (WGS) entry which is preliminary data.</text>
</comment>
<dbReference type="Proteomes" id="UP000029736">
    <property type="component" value="Unassembled WGS sequence"/>
</dbReference>
<sequence>MQLKRTLFTLLALLPAWLLQAQVEVRGTVLDSETGRPVAAVVVTLDDGTTAVSEEKGAFVFFNVPEGKHDFTFRGTEDYVTQTQSTVVKDQGDGVFTLGRVELVPTQRDEGITNKEDFIPTITLSDGDLEQETDNQNISGVLAASRDVFVSAAAFTFGPARFRIRGYDSENTAVYINGVPFNELENGRAFWSALGGLNDVTRNRNAEIGLSPLSYAFGGVGGGSSIDTRASSQREQTRVTMSATNRGYRWRTMLTHSTGMMDNGWAFSFSGSHRWAQEGYEPGSFYDAYAYFMAVDKKLGDKHLLNLTTFGAPTQRGRAGASTPEMYDLADNNYYNPFWGYQNGEKRNSRISRVHQPVIMLRHDWQLSEDATLTTTASYQFGRIGGTALNWFEAPDPRPDYYRNLPSYYESIGQPEAAAIVEADLRTNESSRQINWDQFYEVNRTSQLADKYPEFLEGQQAEGRWAQYMVEDRRYDSREFNFYSNYNHVISDIFTLSGGLTYQTQTIDNFKVVDDLLGADYFVDIDAFAVRDFPDNPEVQQSDLNNPNRIVREGDRFGWSYDIDVRRADGWLQGQFTLPRFDVFAAVNANQTTFWRTGKYRTGRFPDQSFGESEKQNFTNLGVKGGITYKIDGRNYLFANGTHMTRAPFVRNAYVSPRTRDQLVPGLESETIYGGEIGYLLRSPNVQGRASLYYTQFSNRTEIIRFYNDLQRAFGSLVMTGQDQLHQGAELAIEAKVTPSLSIRGVAALGDYVFNSNAQGELYGDDQVTFDQVNSEFEVFQKGLKVPGRPQNAYTLGLNLRPKGFWFAYLNFNYFDNVFIDFSPINRSPEAVIGLEPSSLEYDQIVAQRQTDGQFTVDFFGGKSFKFGSTFLYINAGVNNILNNTEFITGGFDQLRFDFDARTGADSVFQPRYYYLYGRNFFVNISLSL</sequence>
<name>A0A098S137_9BACT</name>
<evidence type="ECO:0000256" key="3">
    <source>
        <dbReference type="ARBA" id="ARBA00023237"/>
    </source>
</evidence>
<dbReference type="SUPFAM" id="SSF56935">
    <property type="entry name" value="Porins"/>
    <property type="match status" value="1"/>
</dbReference>
<dbReference type="SUPFAM" id="SSF49452">
    <property type="entry name" value="Starch-binding domain-like"/>
    <property type="match status" value="1"/>
</dbReference>
<dbReference type="RefSeq" id="WP_044226140.1">
    <property type="nucleotide sequence ID" value="NZ_JBKAGJ010000002.1"/>
</dbReference>
<keyword evidence="7" id="KW-1185">Reference proteome</keyword>
<protein>
    <recommendedName>
        <fullName evidence="5">TonB-dependent receptor plug domain-containing protein</fullName>
    </recommendedName>
</protein>
<organism evidence="6 7">
    <name type="scientific">Phaeodactylibacter xiamenensis</name>
    <dbReference type="NCBI Taxonomy" id="1524460"/>
    <lineage>
        <taxon>Bacteria</taxon>
        <taxon>Pseudomonadati</taxon>
        <taxon>Bacteroidota</taxon>
        <taxon>Saprospiria</taxon>
        <taxon>Saprospirales</taxon>
        <taxon>Haliscomenobacteraceae</taxon>
        <taxon>Phaeodactylibacter</taxon>
    </lineage>
</organism>
<evidence type="ECO:0000256" key="1">
    <source>
        <dbReference type="ARBA" id="ARBA00004442"/>
    </source>
</evidence>
<feature type="signal peptide" evidence="4">
    <location>
        <begin position="1"/>
        <end position="21"/>
    </location>
</feature>
<dbReference type="GO" id="GO:0009279">
    <property type="term" value="C:cell outer membrane"/>
    <property type="evidence" value="ECO:0007669"/>
    <property type="project" value="UniProtKB-SubCell"/>
</dbReference>
<evidence type="ECO:0000313" key="6">
    <source>
        <dbReference type="EMBL" id="KGE86099.1"/>
    </source>
</evidence>
<dbReference type="EMBL" id="JPOS01000082">
    <property type="protein sequence ID" value="KGE86099.1"/>
    <property type="molecule type" value="Genomic_DNA"/>
</dbReference>
<dbReference type="InterPro" id="IPR012910">
    <property type="entry name" value="Plug_dom"/>
</dbReference>
<keyword evidence="4" id="KW-0732">Signal</keyword>
<evidence type="ECO:0000256" key="2">
    <source>
        <dbReference type="ARBA" id="ARBA00023136"/>
    </source>
</evidence>
<dbReference type="Gene3D" id="2.60.40.1120">
    <property type="entry name" value="Carboxypeptidase-like, regulatory domain"/>
    <property type="match status" value="1"/>
</dbReference>
<comment type="subcellular location">
    <subcellularLocation>
        <location evidence="1">Cell outer membrane</location>
    </subcellularLocation>
</comment>
<keyword evidence="3" id="KW-0998">Cell outer membrane</keyword>
<dbReference type="Pfam" id="PF07715">
    <property type="entry name" value="Plug"/>
    <property type="match status" value="1"/>
</dbReference>
<evidence type="ECO:0000256" key="4">
    <source>
        <dbReference type="SAM" id="SignalP"/>
    </source>
</evidence>
<feature type="chain" id="PRO_5001939636" description="TonB-dependent receptor plug domain-containing protein" evidence="4">
    <location>
        <begin position="22"/>
        <end position="929"/>
    </location>
</feature>
<dbReference type="InterPro" id="IPR036942">
    <property type="entry name" value="Beta-barrel_TonB_sf"/>
</dbReference>
<proteinExistence type="predicted"/>
<dbReference type="AlphaFoldDB" id="A0A098S137"/>
<keyword evidence="2" id="KW-0472">Membrane</keyword>
<gene>
    <name evidence="6" type="ORF">IX84_23460</name>
</gene>
<reference evidence="6 7" key="1">
    <citation type="journal article" date="2014" name="Int. J. Syst. Evol. Microbiol.">
        <title>Phaeodactylibacter xiamenensis gen. nov., sp. nov., a member of the family Saprospiraceae isolated from the marine alga Phaeodactylum tricornutum.</title>
        <authorList>
            <person name="Chen Z.Jr."/>
            <person name="Lei X."/>
            <person name="Lai Q."/>
            <person name="Li Y."/>
            <person name="Zhang B."/>
            <person name="Zhang J."/>
            <person name="Zhang H."/>
            <person name="Yang L."/>
            <person name="Zheng W."/>
            <person name="Tian Y."/>
            <person name="Yu Z."/>
            <person name="Xu H.Jr."/>
            <person name="Zheng T."/>
        </authorList>
    </citation>
    <scope>NUCLEOTIDE SEQUENCE [LARGE SCALE GENOMIC DNA]</scope>
    <source>
        <strain evidence="6 7">KD52</strain>
    </source>
</reference>
<accession>A0A098S137</accession>
<dbReference type="GO" id="GO:0030246">
    <property type="term" value="F:carbohydrate binding"/>
    <property type="evidence" value="ECO:0007669"/>
    <property type="project" value="InterPro"/>
</dbReference>